<feature type="region of interest" description="Disordered" evidence="1">
    <location>
        <begin position="1"/>
        <end position="37"/>
    </location>
</feature>
<feature type="compositionally biased region" description="Low complexity" evidence="1">
    <location>
        <begin position="1"/>
        <end position="16"/>
    </location>
</feature>
<dbReference type="AlphaFoldDB" id="A0A8H4VM78"/>
<organism evidence="2 3">
    <name type="scientific">Agrocybe pediades</name>
    <dbReference type="NCBI Taxonomy" id="84607"/>
    <lineage>
        <taxon>Eukaryota</taxon>
        <taxon>Fungi</taxon>
        <taxon>Dikarya</taxon>
        <taxon>Basidiomycota</taxon>
        <taxon>Agaricomycotina</taxon>
        <taxon>Agaricomycetes</taxon>
        <taxon>Agaricomycetidae</taxon>
        <taxon>Agaricales</taxon>
        <taxon>Agaricineae</taxon>
        <taxon>Strophariaceae</taxon>
        <taxon>Agrocybe</taxon>
    </lineage>
</organism>
<feature type="compositionally biased region" description="Basic and acidic residues" evidence="1">
    <location>
        <begin position="17"/>
        <end position="37"/>
    </location>
</feature>
<dbReference type="EMBL" id="JAACJL010000033">
    <property type="protein sequence ID" value="KAF4615836.1"/>
    <property type="molecule type" value="Genomic_DNA"/>
</dbReference>
<keyword evidence="3" id="KW-1185">Reference proteome</keyword>
<reference evidence="2 3" key="1">
    <citation type="submission" date="2019-12" db="EMBL/GenBank/DDBJ databases">
        <authorList>
            <person name="Floudas D."/>
            <person name="Bentzer J."/>
            <person name="Ahren D."/>
            <person name="Johansson T."/>
            <person name="Persson P."/>
            <person name="Tunlid A."/>
        </authorList>
    </citation>
    <scope>NUCLEOTIDE SEQUENCE [LARGE SCALE GENOMIC DNA]</scope>
    <source>
        <strain evidence="2 3">CBS 102.39</strain>
    </source>
</reference>
<dbReference type="SUPFAM" id="SSF47095">
    <property type="entry name" value="HMG-box"/>
    <property type="match status" value="1"/>
</dbReference>
<protein>
    <submittedName>
        <fullName evidence="2">Uncharacterized protein</fullName>
    </submittedName>
</protein>
<evidence type="ECO:0000313" key="2">
    <source>
        <dbReference type="EMBL" id="KAF4615836.1"/>
    </source>
</evidence>
<dbReference type="InterPro" id="IPR036910">
    <property type="entry name" value="HMG_box_dom_sf"/>
</dbReference>
<accession>A0A8H4VM78</accession>
<gene>
    <name evidence="2" type="ORF">D9613_012374</name>
</gene>
<dbReference type="Proteomes" id="UP000521872">
    <property type="component" value="Unassembled WGS sequence"/>
</dbReference>
<evidence type="ECO:0000313" key="3">
    <source>
        <dbReference type="Proteomes" id="UP000521872"/>
    </source>
</evidence>
<comment type="caution">
    <text evidence="2">The sequence shown here is derived from an EMBL/GenBank/DDBJ whole genome shotgun (WGS) entry which is preliminary data.</text>
</comment>
<evidence type="ECO:0000256" key="1">
    <source>
        <dbReference type="SAM" id="MobiDB-lite"/>
    </source>
</evidence>
<dbReference type="Gene3D" id="1.10.30.10">
    <property type="entry name" value="High mobility group box domain"/>
    <property type="match status" value="1"/>
</dbReference>
<proteinExistence type="predicted"/>
<sequence>MAKTATVTKTKTATKSANEKTAKPKKDDGEEKPKRELSAYQKFCKENMKKWNEENPGRRKEAMSQPLSILTSSGDQLWAIALTITINIAVTAWHSDRNICVHAIHRDLLHVL</sequence>
<name>A0A8H4VM78_9AGAR</name>